<proteinExistence type="predicted"/>
<reference evidence="1" key="1">
    <citation type="submission" date="2021-03" db="EMBL/GenBank/DDBJ databases">
        <authorList>
            <person name="Jaffe A."/>
        </authorList>
    </citation>
    <scope>NUCLEOTIDE SEQUENCE</scope>
    <source>
        <strain evidence="1">RIFCSPLOWO2_01_FULL_58_19</strain>
    </source>
</reference>
<accession>A0A8T4LHD7</accession>
<dbReference type="Proteomes" id="UP000678237">
    <property type="component" value="Unassembled WGS sequence"/>
</dbReference>
<reference evidence="1" key="2">
    <citation type="submission" date="2021-05" db="EMBL/GenBank/DDBJ databases">
        <title>Protein family content uncovers lineage relationships and bacterial pathway maintenance mechanisms in DPANN archaea.</title>
        <authorList>
            <person name="Castelle C.J."/>
            <person name="Meheust R."/>
            <person name="Jaffe A.L."/>
            <person name="Seitz K."/>
            <person name="Gong X."/>
            <person name="Baker B.J."/>
            <person name="Banfield J.F."/>
        </authorList>
    </citation>
    <scope>NUCLEOTIDE SEQUENCE</scope>
    <source>
        <strain evidence="1">RIFCSPLOWO2_01_FULL_58_19</strain>
    </source>
</reference>
<name>A0A8T4LHD7_9ARCH</name>
<dbReference type="EMBL" id="JAGVWE010000002">
    <property type="protein sequence ID" value="MBS3062306.1"/>
    <property type="molecule type" value="Genomic_DNA"/>
</dbReference>
<gene>
    <name evidence="1" type="ORF">J4203_00395</name>
</gene>
<evidence type="ECO:0000313" key="2">
    <source>
        <dbReference type="Proteomes" id="UP000678237"/>
    </source>
</evidence>
<comment type="caution">
    <text evidence="1">The sequence shown here is derived from an EMBL/GenBank/DDBJ whole genome shotgun (WGS) entry which is preliminary data.</text>
</comment>
<dbReference type="AlphaFoldDB" id="A0A8T4LHD7"/>
<evidence type="ECO:0000313" key="1">
    <source>
        <dbReference type="EMBL" id="MBS3062306.1"/>
    </source>
</evidence>
<sequence length="107" mass="12137">MRIEAKLWEHTLYKLVLAGTLHLNEARILKCLWEHGKLDLWQASQFTGLEAIETAEACRGLHEKGVIRVTPEGYEVEAMEAVLDRLIEQTSPDKRGILQIEVQATAN</sequence>
<organism evidence="1 2">
    <name type="scientific">Candidatus Iainarchaeum sp</name>
    <dbReference type="NCBI Taxonomy" id="3101447"/>
    <lineage>
        <taxon>Archaea</taxon>
        <taxon>Candidatus Iainarchaeota</taxon>
        <taxon>Candidatus Iainarchaeia</taxon>
        <taxon>Candidatus Iainarchaeales</taxon>
        <taxon>Candidatus Iainarchaeaceae</taxon>
        <taxon>Candidatus Iainarchaeum</taxon>
    </lineage>
</organism>
<protein>
    <submittedName>
        <fullName evidence="1">Uncharacterized protein</fullName>
    </submittedName>
</protein>